<dbReference type="EMBL" id="JH611164">
    <property type="protein sequence ID" value="EJP73871.1"/>
    <property type="molecule type" value="Genomic_DNA"/>
</dbReference>
<keyword evidence="4 11" id="KW-0963">Cytoplasm</keyword>
<dbReference type="InterPro" id="IPR014729">
    <property type="entry name" value="Rossmann-like_a/b/a_fold"/>
</dbReference>
<keyword evidence="5 11" id="KW-0436">Ligase</keyword>
<dbReference type="Gene3D" id="3.40.50.620">
    <property type="entry name" value="HUPs"/>
    <property type="match status" value="1"/>
</dbReference>
<dbReference type="GO" id="GO:0004814">
    <property type="term" value="F:arginine-tRNA ligase activity"/>
    <property type="evidence" value="ECO:0007669"/>
    <property type="project" value="UniProtKB-UniRule"/>
</dbReference>
<evidence type="ECO:0000256" key="12">
    <source>
        <dbReference type="RuleBase" id="RU363038"/>
    </source>
</evidence>
<evidence type="ECO:0000256" key="4">
    <source>
        <dbReference type="ARBA" id="ARBA00022490"/>
    </source>
</evidence>
<dbReference type="SUPFAM" id="SSF55190">
    <property type="entry name" value="Arginyl-tRNA synthetase (ArgRS), N-terminal 'additional' domain"/>
    <property type="match status" value="1"/>
</dbReference>
<dbReference type="GO" id="GO:0006420">
    <property type="term" value="P:arginyl-tRNA aminoacylation"/>
    <property type="evidence" value="ECO:0007669"/>
    <property type="project" value="UniProtKB-UniRule"/>
</dbReference>
<dbReference type="Pfam" id="PF05746">
    <property type="entry name" value="DALR_1"/>
    <property type="match status" value="1"/>
</dbReference>
<evidence type="ECO:0000256" key="8">
    <source>
        <dbReference type="ARBA" id="ARBA00022917"/>
    </source>
</evidence>
<feature type="domain" description="DALR anticodon binding" evidence="13">
    <location>
        <begin position="461"/>
        <end position="578"/>
    </location>
</feature>
<keyword evidence="6 11" id="KW-0547">Nucleotide-binding</keyword>
<evidence type="ECO:0000256" key="6">
    <source>
        <dbReference type="ARBA" id="ARBA00022741"/>
    </source>
</evidence>
<name>J5KR19_9GAMM</name>
<dbReference type="SMART" id="SM00836">
    <property type="entry name" value="DALR_1"/>
    <property type="match status" value="1"/>
</dbReference>
<keyword evidence="7 11" id="KW-0067">ATP-binding</keyword>
<dbReference type="Proteomes" id="UP000010116">
    <property type="component" value="Unassembled WGS sequence"/>
</dbReference>
<dbReference type="PANTHER" id="PTHR11956">
    <property type="entry name" value="ARGINYL-TRNA SYNTHETASE"/>
    <property type="match status" value="1"/>
</dbReference>
<comment type="subcellular location">
    <subcellularLocation>
        <location evidence="1 11">Cytoplasm</location>
    </subcellularLocation>
</comment>
<evidence type="ECO:0000256" key="11">
    <source>
        <dbReference type="HAMAP-Rule" id="MF_00123"/>
    </source>
</evidence>
<dbReference type="PANTHER" id="PTHR11956:SF5">
    <property type="entry name" value="ARGININE--TRNA LIGASE, CYTOPLASMIC"/>
    <property type="match status" value="1"/>
</dbReference>
<dbReference type="FunFam" id="3.40.50.620:FF:000062">
    <property type="entry name" value="Arginine--tRNA ligase"/>
    <property type="match status" value="1"/>
</dbReference>
<dbReference type="InterPro" id="IPR036695">
    <property type="entry name" value="Arg-tRNA-synth_N_sf"/>
</dbReference>
<evidence type="ECO:0000259" key="14">
    <source>
        <dbReference type="SMART" id="SM01016"/>
    </source>
</evidence>
<evidence type="ECO:0000259" key="13">
    <source>
        <dbReference type="SMART" id="SM00836"/>
    </source>
</evidence>
<dbReference type="Gene3D" id="3.30.1360.70">
    <property type="entry name" value="Arginyl tRNA synthetase N-terminal domain"/>
    <property type="match status" value="1"/>
</dbReference>
<dbReference type="SUPFAM" id="SSF52374">
    <property type="entry name" value="Nucleotidylyl transferase"/>
    <property type="match status" value="1"/>
</dbReference>
<protein>
    <recommendedName>
        <fullName evidence="11">Arginine--tRNA ligase</fullName>
        <ecNumber evidence="11">6.1.1.19</ecNumber>
    </recommendedName>
    <alternativeName>
        <fullName evidence="11">Arginyl-tRNA synthetase</fullName>
        <shortName evidence="11">ArgRS</shortName>
    </alternativeName>
</protein>
<dbReference type="InterPro" id="IPR001412">
    <property type="entry name" value="aa-tRNA-synth_I_CS"/>
</dbReference>
<feature type="short sequence motif" description="'HIGH' region" evidence="11">
    <location>
        <begin position="130"/>
        <end position="140"/>
    </location>
</feature>
<dbReference type="InterPro" id="IPR008909">
    <property type="entry name" value="DALR_anticod-bd"/>
</dbReference>
<comment type="catalytic activity">
    <reaction evidence="10 11">
        <text>tRNA(Arg) + L-arginine + ATP = L-arginyl-tRNA(Arg) + AMP + diphosphate</text>
        <dbReference type="Rhea" id="RHEA:20301"/>
        <dbReference type="Rhea" id="RHEA-COMP:9658"/>
        <dbReference type="Rhea" id="RHEA-COMP:9673"/>
        <dbReference type="ChEBI" id="CHEBI:30616"/>
        <dbReference type="ChEBI" id="CHEBI:32682"/>
        <dbReference type="ChEBI" id="CHEBI:33019"/>
        <dbReference type="ChEBI" id="CHEBI:78442"/>
        <dbReference type="ChEBI" id="CHEBI:78513"/>
        <dbReference type="ChEBI" id="CHEBI:456215"/>
        <dbReference type="EC" id="6.1.1.19"/>
    </reaction>
</comment>
<gene>
    <name evidence="11 15" type="primary">argS</name>
    <name evidence="15" type="ORF">NT02SARS_0484</name>
</gene>
<dbReference type="GO" id="GO:0005737">
    <property type="term" value="C:cytoplasm"/>
    <property type="evidence" value="ECO:0007669"/>
    <property type="project" value="UniProtKB-SubCell"/>
</dbReference>
<keyword evidence="9 11" id="KW-0030">Aminoacyl-tRNA synthetase</keyword>
<dbReference type="Pfam" id="PF00750">
    <property type="entry name" value="tRNA-synt_1d"/>
    <property type="match status" value="1"/>
</dbReference>
<dbReference type="HAMAP" id="MF_00123">
    <property type="entry name" value="Arg_tRNA_synth"/>
    <property type="match status" value="1"/>
</dbReference>
<reference evidence="15 16" key="1">
    <citation type="journal article" date="2012" name="ISME J.">
        <title>Genomic insights to SAR86, an abundant and uncultivated marine bacterial lineage.</title>
        <authorList>
            <person name="Dupont C.L."/>
            <person name="Rusch D.B."/>
            <person name="Yooseph S."/>
            <person name="Lombardo M.J."/>
            <person name="Richter R.A."/>
            <person name="Valas R."/>
            <person name="Novotny M."/>
            <person name="Yee-Greenbaum J."/>
            <person name="Selengut J.D."/>
            <person name="Haft D.H."/>
            <person name="Halpern A.L."/>
            <person name="Lasken R.S."/>
            <person name="Nealson K."/>
            <person name="Friedman R."/>
            <person name="Venter J.C."/>
        </authorList>
    </citation>
    <scope>NUCLEOTIDE SEQUENCE [LARGE SCALE GENOMIC DNA]</scope>
</reference>
<comment type="similarity">
    <text evidence="2 11 12">Belongs to the class-I aminoacyl-tRNA synthetase family.</text>
</comment>
<evidence type="ECO:0000256" key="10">
    <source>
        <dbReference type="ARBA" id="ARBA00049339"/>
    </source>
</evidence>
<evidence type="ECO:0000256" key="5">
    <source>
        <dbReference type="ARBA" id="ARBA00022598"/>
    </source>
</evidence>
<dbReference type="AlphaFoldDB" id="J5KR19"/>
<dbReference type="PRINTS" id="PR01038">
    <property type="entry name" value="TRNASYNTHARG"/>
</dbReference>
<evidence type="ECO:0000256" key="1">
    <source>
        <dbReference type="ARBA" id="ARBA00004496"/>
    </source>
</evidence>
<accession>J5KR19</accession>
<dbReference type="SMART" id="SM01016">
    <property type="entry name" value="Arg_tRNA_synt_N"/>
    <property type="match status" value="1"/>
</dbReference>
<evidence type="ECO:0000313" key="16">
    <source>
        <dbReference type="Proteomes" id="UP000010116"/>
    </source>
</evidence>
<evidence type="ECO:0000256" key="3">
    <source>
        <dbReference type="ARBA" id="ARBA00011245"/>
    </source>
</evidence>
<feature type="domain" description="Arginyl tRNA synthetase N-terminal" evidence="14">
    <location>
        <begin position="7"/>
        <end position="93"/>
    </location>
</feature>
<proteinExistence type="inferred from homology"/>
<dbReference type="GO" id="GO:0005524">
    <property type="term" value="F:ATP binding"/>
    <property type="evidence" value="ECO:0007669"/>
    <property type="project" value="UniProtKB-UniRule"/>
</dbReference>
<keyword evidence="8 11" id="KW-0648">Protein biosynthesis</keyword>
<dbReference type="HOGENOM" id="CLU_006406_0_1_6"/>
<dbReference type="InterPro" id="IPR005148">
    <property type="entry name" value="Arg-tRNA-synth_N"/>
</dbReference>
<evidence type="ECO:0000313" key="15">
    <source>
        <dbReference type="EMBL" id="EJP73871.1"/>
    </source>
</evidence>
<dbReference type="Pfam" id="PF03485">
    <property type="entry name" value="Arg_tRNA_synt_N"/>
    <property type="match status" value="1"/>
</dbReference>
<evidence type="ECO:0000256" key="9">
    <source>
        <dbReference type="ARBA" id="ARBA00023146"/>
    </source>
</evidence>
<dbReference type="InterPro" id="IPR009080">
    <property type="entry name" value="tRNAsynth_Ia_anticodon-bd"/>
</dbReference>
<organism evidence="15 16">
    <name type="scientific">SAR86 cluster bacterium SAR86B</name>
    <dbReference type="NCBI Taxonomy" id="1123867"/>
    <lineage>
        <taxon>Bacteria</taxon>
        <taxon>Pseudomonadati</taxon>
        <taxon>Pseudomonadota</taxon>
        <taxon>Gammaproteobacteria</taxon>
        <taxon>SAR86 cluster</taxon>
    </lineage>
</organism>
<evidence type="ECO:0000256" key="2">
    <source>
        <dbReference type="ARBA" id="ARBA00005594"/>
    </source>
</evidence>
<evidence type="ECO:0000256" key="7">
    <source>
        <dbReference type="ARBA" id="ARBA00022840"/>
    </source>
</evidence>
<dbReference type="InterPro" id="IPR035684">
    <property type="entry name" value="ArgRS_core"/>
</dbReference>
<dbReference type="Gene3D" id="1.10.730.10">
    <property type="entry name" value="Isoleucyl-tRNA Synthetase, Domain 1"/>
    <property type="match status" value="1"/>
</dbReference>
<comment type="subunit">
    <text evidence="3 11">Monomer.</text>
</comment>
<sequence length="578" mass="65550">MILYKINKIIFEFIKSLDDLTNEDLISLNSKVNTLISENLERGHITSNACLVAGNTLKTNPRELSKKLKEILIKDVAIENVEIAGPGFINLYLTREAFYSVVEDALSKKETFGNSNSGKDKKIQIEFVSANPTGPLHVGHGRGAAYGDACARLLSATGCKVEKEYYVNDAGRQMDILTTSVILRQINISDDDFPASAYKGDYIKNISNNFKSQSSKDATFSFDISKFSDADPEKQIDKIIDFLKTDNEDLWFAIKKYALDNVLMSIKNDLEEFNVKHDEWFFESTLGSTLNQDSDISKSINLLTEKGKTFEKDGAIWLQTTAFEDDKDRVLIRDDGRATYFASDVAYHKNKLDRGFDKIINIWGADHHGYIKRIEASLASMNFDKNKLQVCLVQFANLFQGGSKVKMSTRSGEFFTLADLIENIGVDASRFYYLSKQADQHLDFDLDLAKSDKKENIYYYIQYAHARIESLNEKFINMSIGSSKNTIKNGEYKNCDKIIHELMRYPEIVQRAADNMHPHIIIYYLRDLAHTFHSFYNDNHVLSESEDNLSSIMSALNALKIVFGNALNLLGISPLNKM</sequence>
<dbReference type="NCBIfam" id="TIGR00456">
    <property type="entry name" value="argS"/>
    <property type="match status" value="1"/>
</dbReference>
<dbReference type="PROSITE" id="PS00178">
    <property type="entry name" value="AA_TRNA_LIGASE_I"/>
    <property type="match status" value="1"/>
</dbReference>
<dbReference type="SUPFAM" id="SSF47323">
    <property type="entry name" value="Anticodon-binding domain of a subclass of class I aminoacyl-tRNA synthetases"/>
    <property type="match status" value="1"/>
</dbReference>
<dbReference type="CDD" id="cd00671">
    <property type="entry name" value="ArgRS_core"/>
    <property type="match status" value="1"/>
</dbReference>
<dbReference type="InterPro" id="IPR001278">
    <property type="entry name" value="Arg-tRNA-ligase"/>
</dbReference>
<dbReference type="EC" id="6.1.1.19" evidence="11"/>